<evidence type="ECO:0000259" key="6">
    <source>
        <dbReference type="Pfam" id="PF02042"/>
    </source>
</evidence>
<name>L1IKG2_GUITC</name>
<dbReference type="GO" id="GO:0003677">
    <property type="term" value="F:DNA binding"/>
    <property type="evidence" value="ECO:0007669"/>
    <property type="project" value="UniProtKB-KW"/>
</dbReference>
<feature type="non-terminal residue" evidence="7">
    <location>
        <position position="1"/>
    </location>
</feature>
<gene>
    <name evidence="7" type="ORF">GUITHDRAFT_155137</name>
</gene>
<sequence>MQFSIAAVNPAISMTTGPMVTPIKAIGQPMFNPSLDLQIRKYVTEHRKTTDNHEPSTQVTTPFPNASGSVIPTPSRKITVGEPFAVRLVPRKRKQGDSSIESSLNMREELKISREDVEKFFDMPQPDAAVALGISLSTLKNVC</sequence>
<keyword evidence="9" id="KW-1185">Reference proteome</keyword>
<keyword evidence="1" id="KW-0805">Transcription regulation</keyword>
<reference evidence="9" key="2">
    <citation type="submission" date="2012-11" db="EMBL/GenBank/DDBJ databases">
        <authorList>
            <person name="Kuo A."/>
            <person name="Curtis B.A."/>
            <person name="Tanifuji G."/>
            <person name="Burki F."/>
            <person name="Gruber A."/>
            <person name="Irimia M."/>
            <person name="Maruyama S."/>
            <person name="Arias M.C."/>
            <person name="Ball S.G."/>
            <person name="Gile G.H."/>
            <person name="Hirakawa Y."/>
            <person name="Hopkins J.F."/>
            <person name="Rensing S.A."/>
            <person name="Schmutz J."/>
            <person name="Symeonidi A."/>
            <person name="Elias M."/>
            <person name="Eveleigh R.J."/>
            <person name="Herman E.K."/>
            <person name="Klute M.J."/>
            <person name="Nakayama T."/>
            <person name="Obornik M."/>
            <person name="Reyes-Prieto A."/>
            <person name="Armbrust E.V."/>
            <person name="Aves S.J."/>
            <person name="Beiko R.G."/>
            <person name="Coutinho P."/>
            <person name="Dacks J.B."/>
            <person name="Durnford D.G."/>
            <person name="Fast N.M."/>
            <person name="Green B.R."/>
            <person name="Grisdale C."/>
            <person name="Hempe F."/>
            <person name="Henrissat B."/>
            <person name="Hoppner M.P."/>
            <person name="Ishida K.-I."/>
            <person name="Kim E."/>
            <person name="Koreny L."/>
            <person name="Kroth P.G."/>
            <person name="Liu Y."/>
            <person name="Malik S.-B."/>
            <person name="Maier U.G."/>
            <person name="McRose D."/>
            <person name="Mock T."/>
            <person name="Neilson J.A."/>
            <person name="Onodera N.T."/>
            <person name="Poole A.M."/>
            <person name="Pritham E.J."/>
            <person name="Richards T.A."/>
            <person name="Rocap G."/>
            <person name="Roy S.W."/>
            <person name="Sarai C."/>
            <person name="Schaack S."/>
            <person name="Shirato S."/>
            <person name="Slamovits C.H."/>
            <person name="Spencer D.F."/>
            <person name="Suzuki S."/>
            <person name="Worden A.Z."/>
            <person name="Zauner S."/>
            <person name="Barry K."/>
            <person name="Bell C."/>
            <person name="Bharti A.K."/>
            <person name="Crow J.A."/>
            <person name="Grimwood J."/>
            <person name="Kramer R."/>
            <person name="Lindquist E."/>
            <person name="Lucas S."/>
            <person name="Salamov A."/>
            <person name="McFadden G.I."/>
            <person name="Lane C.E."/>
            <person name="Keeling P.J."/>
            <person name="Gray M.W."/>
            <person name="Grigoriev I.V."/>
            <person name="Archibald J.M."/>
        </authorList>
    </citation>
    <scope>NUCLEOTIDE SEQUENCE</scope>
    <source>
        <strain evidence="9">CCMP2712</strain>
    </source>
</reference>
<evidence type="ECO:0000256" key="1">
    <source>
        <dbReference type="ARBA" id="ARBA00023015"/>
    </source>
</evidence>
<feature type="domain" description="RWP-RK" evidence="6">
    <location>
        <begin position="111"/>
        <end position="143"/>
    </location>
</feature>
<evidence type="ECO:0000256" key="5">
    <source>
        <dbReference type="SAM" id="MobiDB-lite"/>
    </source>
</evidence>
<dbReference type="InterPro" id="IPR003035">
    <property type="entry name" value="RWP-RK_dom"/>
</dbReference>
<keyword evidence="4" id="KW-0539">Nucleus</keyword>
<dbReference type="Proteomes" id="UP000011087">
    <property type="component" value="Unassembled WGS sequence"/>
</dbReference>
<dbReference type="Pfam" id="PF02042">
    <property type="entry name" value="RWP-RK"/>
    <property type="match status" value="1"/>
</dbReference>
<reference evidence="8" key="3">
    <citation type="submission" date="2015-06" db="UniProtKB">
        <authorList>
            <consortium name="EnsemblProtists"/>
        </authorList>
    </citation>
    <scope>IDENTIFICATION</scope>
</reference>
<proteinExistence type="predicted"/>
<feature type="compositionally biased region" description="Polar residues" evidence="5">
    <location>
        <begin position="55"/>
        <end position="72"/>
    </location>
</feature>
<evidence type="ECO:0000313" key="7">
    <source>
        <dbReference type="EMBL" id="EKX36738.1"/>
    </source>
</evidence>
<protein>
    <recommendedName>
        <fullName evidence="6">RWP-RK domain-containing protein</fullName>
    </recommendedName>
</protein>
<dbReference type="AlphaFoldDB" id="L1IKG2"/>
<evidence type="ECO:0000313" key="8">
    <source>
        <dbReference type="EnsemblProtists" id="EKX36738"/>
    </source>
</evidence>
<reference evidence="7 9" key="1">
    <citation type="journal article" date="2012" name="Nature">
        <title>Algal genomes reveal evolutionary mosaicism and the fate of nucleomorphs.</title>
        <authorList>
            <consortium name="DOE Joint Genome Institute"/>
            <person name="Curtis B.A."/>
            <person name="Tanifuji G."/>
            <person name="Burki F."/>
            <person name="Gruber A."/>
            <person name="Irimia M."/>
            <person name="Maruyama S."/>
            <person name="Arias M.C."/>
            <person name="Ball S.G."/>
            <person name="Gile G.H."/>
            <person name="Hirakawa Y."/>
            <person name="Hopkins J.F."/>
            <person name="Kuo A."/>
            <person name="Rensing S.A."/>
            <person name="Schmutz J."/>
            <person name="Symeonidi A."/>
            <person name="Elias M."/>
            <person name="Eveleigh R.J."/>
            <person name="Herman E.K."/>
            <person name="Klute M.J."/>
            <person name="Nakayama T."/>
            <person name="Obornik M."/>
            <person name="Reyes-Prieto A."/>
            <person name="Armbrust E.V."/>
            <person name="Aves S.J."/>
            <person name="Beiko R.G."/>
            <person name="Coutinho P."/>
            <person name="Dacks J.B."/>
            <person name="Durnford D.G."/>
            <person name="Fast N.M."/>
            <person name="Green B.R."/>
            <person name="Grisdale C.J."/>
            <person name="Hempel F."/>
            <person name="Henrissat B."/>
            <person name="Hoppner M.P."/>
            <person name="Ishida K."/>
            <person name="Kim E."/>
            <person name="Koreny L."/>
            <person name="Kroth P.G."/>
            <person name="Liu Y."/>
            <person name="Malik S.B."/>
            <person name="Maier U.G."/>
            <person name="McRose D."/>
            <person name="Mock T."/>
            <person name="Neilson J.A."/>
            <person name="Onodera N.T."/>
            <person name="Poole A.M."/>
            <person name="Pritham E.J."/>
            <person name="Richards T.A."/>
            <person name="Rocap G."/>
            <person name="Roy S.W."/>
            <person name="Sarai C."/>
            <person name="Schaack S."/>
            <person name="Shirato S."/>
            <person name="Slamovits C.H."/>
            <person name="Spencer D.F."/>
            <person name="Suzuki S."/>
            <person name="Worden A.Z."/>
            <person name="Zauner S."/>
            <person name="Barry K."/>
            <person name="Bell C."/>
            <person name="Bharti A.K."/>
            <person name="Crow J.A."/>
            <person name="Grimwood J."/>
            <person name="Kramer R."/>
            <person name="Lindquist E."/>
            <person name="Lucas S."/>
            <person name="Salamov A."/>
            <person name="McFadden G.I."/>
            <person name="Lane C.E."/>
            <person name="Keeling P.J."/>
            <person name="Gray M.W."/>
            <person name="Grigoriev I.V."/>
            <person name="Archibald J.M."/>
        </authorList>
    </citation>
    <scope>NUCLEOTIDE SEQUENCE</scope>
    <source>
        <strain evidence="7 9">CCMP2712</strain>
    </source>
</reference>
<keyword evidence="3" id="KW-0804">Transcription</keyword>
<organism evidence="7">
    <name type="scientific">Guillardia theta (strain CCMP2712)</name>
    <name type="common">Cryptophyte</name>
    <dbReference type="NCBI Taxonomy" id="905079"/>
    <lineage>
        <taxon>Eukaryota</taxon>
        <taxon>Cryptophyceae</taxon>
        <taxon>Pyrenomonadales</taxon>
        <taxon>Geminigeraceae</taxon>
        <taxon>Guillardia</taxon>
    </lineage>
</organism>
<evidence type="ECO:0000256" key="3">
    <source>
        <dbReference type="ARBA" id="ARBA00023163"/>
    </source>
</evidence>
<feature type="region of interest" description="Disordered" evidence="5">
    <location>
        <begin position="47"/>
        <end position="76"/>
    </location>
</feature>
<accession>L1IKG2</accession>
<dbReference type="KEGG" id="gtt:GUITHDRAFT_155137"/>
<evidence type="ECO:0000313" key="9">
    <source>
        <dbReference type="Proteomes" id="UP000011087"/>
    </source>
</evidence>
<evidence type="ECO:0000256" key="2">
    <source>
        <dbReference type="ARBA" id="ARBA00023125"/>
    </source>
</evidence>
<dbReference type="HOGENOM" id="CLU_1811289_0_0_1"/>
<dbReference type="EnsemblProtists" id="EKX36738">
    <property type="protein sequence ID" value="EKX36738"/>
    <property type="gene ID" value="GUITHDRAFT_155137"/>
</dbReference>
<dbReference type="RefSeq" id="XP_005823718.1">
    <property type="nucleotide sequence ID" value="XM_005823661.1"/>
</dbReference>
<dbReference type="GeneID" id="17293537"/>
<keyword evidence="2" id="KW-0238">DNA-binding</keyword>
<dbReference type="EMBL" id="JH993068">
    <property type="protein sequence ID" value="EKX36738.1"/>
    <property type="molecule type" value="Genomic_DNA"/>
</dbReference>
<dbReference type="PaxDb" id="55529-EKX36738"/>
<evidence type="ECO:0000256" key="4">
    <source>
        <dbReference type="ARBA" id="ARBA00023242"/>
    </source>
</evidence>